<comment type="similarity">
    <text evidence="2 7">Belongs to the cytochrome c oxidase subunit 3 family.</text>
</comment>
<evidence type="ECO:0000256" key="4">
    <source>
        <dbReference type="ARBA" id="ARBA00022692"/>
    </source>
</evidence>
<evidence type="ECO:0000256" key="1">
    <source>
        <dbReference type="ARBA" id="ARBA00004651"/>
    </source>
</evidence>
<dbReference type="InterPro" id="IPR000298">
    <property type="entry name" value="Cyt_c_oxidase-like_su3"/>
</dbReference>
<keyword evidence="4 7" id="KW-0812">Transmembrane</keyword>
<evidence type="ECO:0000256" key="8">
    <source>
        <dbReference type="SAM" id="Phobius"/>
    </source>
</evidence>
<name>A0ABV8RSD1_9SPHN</name>
<feature type="transmembrane region" description="Helical" evidence="8">
    <location>
        <begin position="21"/>
        <end position="46"/>
    </location>
</feature>
<dbReference type="InterPro" id="IPR013833">
    <property type="entry name" value="Cyt_c_oxidase_su3_a-hlx"/>
</dbReference>
<dbReference type="Pfam" id="PF00510">
    <property type="entry name" value="COX3"/>
    <property type="match status" value="1"/>
</dbReference>
<dbReference type="InterPro" id="IPR024791">
    <property type="entry name" value="Cyt_c/ubiquinol_Oxase_su3"/>
</dbReference>
<evidence type="ECO:0000256" key="6">
    <source>
        <dbReference type="ARBA" id="ARBA00023136"/>
    </source>
</evidence>
<feature type="transmembrane region" description="Helical" evidence="8">
    <location>
        <begin position="175"/>
        <end position="194"/>
    </location>
</feature>
<dbReference type="PROSITE" id="PS50253">
    <property type="entry name" value="COX3"/>
    <property type="match status" value="1"/>
</dbReference>
<accession>A0ABV8RSD1</accession>
<reference evidence="11" key="1">
    <citation type="journal article" date="2019" name="Int. J. Syst. Evol. Microbiol.">
        <title>The Global Catalogue of Microorganisms (GCM) 10K type strain sequencing project: providing services to taxonomists for standard genome sequencing and annotation.</title>
        <authorList>
            <consortium name="The Broad Institute Genomics Platform"/>
            <consortium name="The Broad Institute Genome Sequencing Center for Infectious Disease"/>
            <person name="Wu L."/>
            <person name="Ma J."/>
        </authorList>
    </citation>
    <scope>NUCLEOTIDE SEQUENCE [LARGE SCALE GENOMIC DNA]</scope>
    <source>
        <strain evidence="11">CGMCC 1.12989</strain>
    </source>
</reference>
<keyword evidence="6 8" id="KW-0472">Membrane</keyword>
<dbReference type="SUPFAM" id="SSF81452">
    <property type="entry name" value="Cytochrome c oxidase subunit III-like"/>
    <property type="match status" value="1"/>
</dbReference>
<feature type="transmembrane region" description="Helical" evidence="8">
    <location>
        <begin position="132"/>
        <end position="163"/>
    </location>
</feature>
<organism evidence="10 11">
    <name type="scientific">Novosphingobium tardum</name>
    <dbReference type="NCBI Taxonomy" id="1538021"/>
    <lineage>
        <taxon>Bacteria</taxon>
        <taxon>Pseudomonadati</taxon>
        <taxon>Pseudomonadota</taxon>
        <taxon>Alphaproteobacteria</taxon>
        <taxon>Sphingomonadales</taxon>
        <taxon>Sphingomonadaceae</taxon>
        <taxon>Novosphingobium</taxon>
    </lineage>
</organism>
<dbReference type="PANTHER" id="PTHR11403">
    <property type="entry name" value="CYTOCHROME C OXIDASE SUBUNIT III"/>
    <property type="match status" value="1"/>
</dbReference>
<evidence type="ECO:0000256" key="7">
    <source>
        <dbReference type="RuleBase" id="RU003376"/>
    </source>
</evidence>
<sequence>MERIVSRPPSLQLGPVEGRGIGWNGMVCLVAAEAALFAYLLFSYYYLGAVNPPGWLLEPHPKLGPATFNTIILLASSGCAWWGEKGVKEDRRTNALVGLGTAFVLGTIFAAIQVAEWKAKTFGIGTSSYGALYFVTTGFHMTHVIVGLMILLALFGWVASGMFSSLRMIPVSNGIVYWHFVDAVWLFVFATYYISPYLGFGR</sequence>
<evidence type="ECO:0000259" key="9">
    <source>
        <dbReference type="PROSITE" id="PS50253"/>
    </source>
</evidence>
<dbReference type="Proteomes" id="UP001595828">
    <property type="component" value="Unassembled WGS sequence"/>
</dbReference>
<evidence type="ECO:0000313" key="11">
    <source>
        <dbReference type="Proteomes" id="UP001595828"/>
    </source>
</evidence>
<dbReference type="InterPro" id="IPR035973">
    <property type="entry name" value="Cyt_c_oxidase_su3-like_sf"/>
</dbReference>
<feature type="transmembrane region" description="Helical" evidence="8">
    <location>
        <begin position="66"/>
        <end position="83"/>
    </location>
</feature>
<evidence type="ECO:0000256" key="3">
    <source>
        <dbReference type="ARBA" id="ARBA00022475"/>
    </source>
</evidence>
<keyword evidence="5 8" id="KW-1133">Transmembrane helix</keyword>
<feature type="transmembrane region" description="Helical" evidence="8">
    <location>
        <begin position="95"/>
        <end position="112"/>
    </location>
</feature>
<dbReference type="PANTHER" id="PTHR11403:SF2">
    <property type="entry name" value="CYTOCHROME BO(3) UBIQUINOL OXIDASE SUBUNIT 3"/>
    <property type="match status" value="1"/>
</dbReference>
<gene>
    <name evidence="10" type="ORF">ACFO0A_14730</name>
</gene>
<protein>
    <submittedName>
        <fullName evidence="10">Heme-copper oxidase subunit III</fullName>
    </submittedName>
</protein>
<comment type="caution">
    <text evidence="10">The sequence shown here is derived from an EMBL/GenBank/DDBJ whole genome shotgun (WGS) entry which is preliminary data.</text>
</comment>
<comment type="subcellular location">
    <subcellularLocation>
        <location evidence="1 7">Cell membrane</location>
        <topology evidence="1 7">Multi-pass membrane protein</topology>
    </subcellularLocation>
</comment>
<dbReference type="CDD" id="cd00386">
    <property type="entry name" value="Heme_Cu_Oxidase_III_like"/>
    <property type="match status" value="1"/>
</dbReference>
<keyword evidence="3" id="KW-1003">Cell membrane</keyword>
<proteinExistence type="inferred from homology"/>
<dbReference type="RefSeq" id="WP_379539864.1">
    <property type="nucleotide sequence ID" value="NZ_JBHSDR010000008.1"/>
</dbReference>
<dbReference type="Gene3D" id="1.20.120.80">
    <property type="entry name" value="Cytochrome c oxidase, subunit III, four-helix bundle"/>
    <property type="match status" value="1"/>
</dbReference>
<evidence type="ECO:0000256" key="5">
    <source>
        <dbReference type="ARBA" id="ARBA00022989"/>
    </source>
</evidence>
<evidence type="ECO:0000313" key="10">
    <source>
        <dbReference type="EMBL" id="MFC4296310.1"/>
    </source>
</evidence>
<dbReference type="EMBL" id="JBHSDR010000008">
    <property type="protein sequence ID" value="MFC4296310.1"/>
    <property type="molecule type" value="Genomic_DNA"/>
</dbReference>
<keyword evidence="11" id="KW-1185">Reference proteome</keyword>
<feature type="domain" description="Heme-copper oxidase subunit III family profile" evidence="9">
    <location>
        <begin position="25"/>
        <end position="197"/>
    </location>
</feature>
<evidence type="ECO:0000256" key="2">
    <source>
        <dbReference type="ARBA" id="ARBA00010581"/>
    </source>
</evidence>